<feature type="chain" id="PRO_5040443664" evidence="1">
    <location>
        <begin position="19"/>
        <end position="176"/>
    </location>
</feature>
<evidence type="ECO:0000256" key="1">
    <source>
        <dbReference type="SAM" id="SignalP"/>
    </source>
</evidence>
<dbReference type="Proteomes" id="UP000824998">
    <property type="component" value="Unassembled WGS sequence"/>
</dbReference>
<accession>A0A9P7YQR2</accession>
<gene>
    <name evidence="2" type="ORF">BJ875DRAFT_156258</name>
</gene>
<sequence length="176" mass="20416">MALLVVAFLEVVFLEVQTIYIPRVTTSDDDNSRMLSSPLGRVIPKYSLAPPWVNFRPFEKYSDDPRASSVQHDFPNQPVRSINTRYVRQPTPPPPPAPPSERCLTTEYWYMNTGYTEQYSREPNGPWWPDMLRCRRERGQELDLDLVAVGLGWDCRAEFLRGVDSQLAWEGYRNGF</sequence>
<comment type="caution">
    <text evidence="2">The sequence shown here is derived from an EMBL/GenBank/DDBJ whole genome shotgun (WGS) entry which is preliminary data.</text>
</comment>
<protein>
    <submittedName>
        <fullName evidence="2">Uncharacterized protein</fullName>
    </submittedName>
</protein>
<keyword evidence="1" id="KW-0732">Signal</keyword>
<evidence type="ECO:0000313" key="3">
    <source>
        <dbReference type="Proteomes" id="UP000824998"/>
    </source>
</evidence>
<reference evidence="2" key="1">
    <citation type="journal article" date="2021" name="IMA Fungus">
        <title>Genomic characterization of three marine fungi, including Emericellopsis atlantica sp. nov. with signatures of a generalist lifestyle and marine biomass degradation.</title>
        <authorList>
            <person name="Hagestad O.C."/>
            <person name="Hou L."/>
            <person name="Andersen J.H."/>
            <person name="Hansen E.H."/>
            <person name="Altermark B."/>
            <person name="Li C."/>
            <person name="Kuhnert E."/>
            <person name="Cox R.J."/>
            <person name="Crous P.W."/>
            <person name="Spatafora J.W."/>
            <person name="Lail K."/>
            <person name="Amirebrahimi M."/>
            <person name="Lipzen A."/>
            <person name="Pangilinan J."/>
            <person name="Andreopoulos W."/>
            <person name="Hayes R.D."/>
            <person name="Ng V."/>
            <person name="Grigoriev I.V."/>
            <person name="Jackson S.A."/>
            <person name="Sutton T.D.S."/>
            <person name="Dobson A.D.W."/>
            <person name="Rama T."/>
        </authorList>
    </citation>
    <scope>NUCLEOTIDE SEQUENCE</scope>
    <source>
        <strain evidence="2">TRa018bII</strain>
    </source>
</reference>
<organism evidence="2 3">
    <name type="scientific">Amylocarpus encephaloides</name>
    <dbReference type="NCBI Taxonomy" id="45428"/>
    <lineage>
        <taxon>Eukaryota</taxon>
        <taxon>Fungi</taxon>
        <taxon>Dikarya</taxon>
        <taxon>Ascomycota</taxon>
        <taxon>Pezizomycotina</taxon>
        <taxon>Leotiomycetes</taxon>
        <taxon>Helotiales</taxon>
        <taxon>Helotiales incertae sedis</taxon>
        <taxon>Amylocarpus</taxon>
    </lineage>
</organism>
<dbReference type="AlphaFoldDB" id="A0A9P7YQR2"/>
<proteinExistence type="predicted"/>
<dbReference type="EMBL" id="MU251387">
    <property type="protein sequence ID" value="KAG9237393.1"/>
    <property type="molecule type" value="Genomic_DNA"/>
</dbReference>
<evidence type="ECO:0000313" key="2">
    <source>
        <dbReference type="EMBL" id="KAG9237393.1"/>
    </source>
</evidence>
<keyword evidence="3" id="KW-1185">Reference proteome</keyword>
<feature type="signal peptide" evidence="1">
    <location>
        <begin position="1"/>
        <end position="18"/>
    </location>
</feature>
<name>A0A9P7YQR2_9HELO</name>